<keyword evidence="9" id="KW-1185">Reference proteome</keyword>
<protein>
    <submittedName>
        <fullName evidence="8">Hemolysin transporter protein ShlB</fullName>
    </submittedName>
</protein>
<dbReference type="EMBL" id="CADIJQ010000015">
    <property type="protein sequence ID" value="CAB3742202.1"/>
    <property type="molecule type" value="Genomic_DNA"/>
</dbReference>
<keyword evidence="3" id="KW-0998">Cell outer membrane</keyword>
<keyword evidence="2" id="KW-0812">Transmembrane</keyword>
<evidence type="ECO:0000256" key="1">
    <source>
        <dbReference type="ARBA" id="ARBA00022452"/>
    </source>
</evidence>
<dbReference type="RefSeq" id="WP_175171741.1">
    <property type="nucleotide sequence ID" value="NZ_CADIJQ010000015.1"/>
</dbReference>
<accession>A0A6S7API4</accession>
<dbReference type="PANTHER" id="PTHR34597:SF3">
    <property type="entry name" value="OUTER MEMBRANE TRANSPORTER CDIB"/>
    <property type="match status" value="1"/>
</dbReference>
<feature type="domain" description="Haemolysin activator HlyB C-terminal" evidence="5">
    <location>
        <begin position="213"/>
        <end position="531"/>
    </location>
</feature>
<dbReference type="Gene3D" id="2.40.160.50">
    <property type="entry name" value="membrane protein fhac: a member of the omp85/tpsb transporter family"/>
    <property type="match status" value="1"/>
</dbReference>
<dbReference type="GO" id="GO:0098046">
    <property type="term" value="C:type V protein secretion system complex"/>
    <property type="evidence" value="ECO:0007669"/>
    <property type="project" value="TreeGrafter"/>
</dbReference>
<evidence type="ECO:0000259" key="5">
    <source>
        <dbReference type="Pfam" id="PF03865"/>
    </source>
</evidence>
<evidence type="ECO:0000313" key="8">
    <source>
        <dbReference type="EMBL" id="CAB3742202.1"/>
    </source>
</evidence>
<dbReference type="AlphaFoldDB" id="A0A6S7API4"/>
<feature type="domain" description="ShlB POTRA" evidence="7">
    <location>
        <begin position="167"/>
        <end position="208"/>
    </location>
</feature>
<keyword evidence="1" id="KW-0472">Membrane</keyword>
<dbReference type="Pfam" id="PF03865">
    <property type="entry name" value="ShlB"/>
    <property type="match status" value="1"/>
</dbReference>
<dbReference type="InterPro" id="IPR005565">
    <property type="entry name" value="Hemolysn_activator_HlyB_C"/>
</dbReference>
<sequence>MNSHWCRRVAASILIAAGAFPTEPIAQTPPEAVLRPVEVERRQEQELDAQRARAAERPDVMSSGGDTGAAGLELPVETPCFVIRDLSWEQAAPPTAMAEAASGVIVGHCVGGQGLRRLQDHLNGLLIQGGQVTARVVVPEQSLAAGVLTLRYLPGRISGVQDEGAIGWWRTAMPTGPGGNLNQRDLDQALENIRRLRGQSDAAIDVAPGPELGDSDIILRPGTGKRWHGYVGGDNGGLDAIGKYQVNAGLTLDSPLFLYDQLSVAWNSNARWRDADSNTRAASIHYNIPFGYWAVFASASKSTYRQAVAGFDEPIVYGGTTKQVQAGVSLVPYRGADYKGTATLALLRKRVGSTLNDEPIDVQRRDVTGYDLNVAHRHYLGRAVLDMGAGVRGTLTGLSDQPGYVYGKPDWNGRSTIVAANAGLYLPFQMADQPWAYHVNWQIQHAKTPVVPSDYFTIGNRYAVRGFDGQMTLAAEDGWTLRNDLSLGLDNMLGAPGHQLYAGVDVGRVGGESAQWLSGRTLAGAVTGLRGRLSVPYVQASYDLSAGWPLKKPESLKTASTVFAAALMFEF</sequence>
<evidence type="ECO:0000256" key="4">
    <source>
        <dbReference type="SAM" id="MobiDB-lite"/>
    </source>
</evidence>
<feature type="region of interest" description="Disordered" evidence="4">
    <location>
        <begin position="41"/>
        <end position="69"/>
    </location>
</feature>
<feature type="compositionally biased region" description="Basic and acidic residues" evidence="4">
    <location>
        <begin position="41"/>
        <end position="59"/>
    </location>
</feature>
<dbReference type="Proteomes" id="UP000494269">
    <property type="component" value="Unassembled WGS sequence"/>
</dbReference>
<organism evidence="8 9">
    <name type="scientific">Achromobacter kerstersii</name>
    <dbReference type="NCBI Taxonomy" id="1353890"/>
    <lineage>
        <taxon>Bacteria</taxon>
        <taxon>Pseudomonadati</taxon>
        <taxon>Pseudomonadota</taxon>
        <taxon>Betaproteobacteria</taxon>
        <taxon>Burkholderiales</taxon>
        <taxon>Alcaligenaceae</taxon>
        <taxon>Achromobacter</taxon>
    </lineage>
</organism>
<dbReference type="Pfam" id="PF17287">
    <property type="entry name" value="POTRA_3"/>
    <property type="match status" value="1"/>
</dbReference>
<evidence type="ECO:0000259" key="6">
    <source>
        <dbReference type="Pfam" id="PF08479"/>
    </source>
</evidence>
<evidence type="ECO:0000313" key="9">
    <source>
        <dbReference type="Proteomes" id="UP000494269"/>
    </source>
</evidence>
<dbReference type="InterPro" id="IPR051544">
    <property type="entry name" value="TPS_OM_transporter"/>
</dbReference>
<dbReference type="InterPro" id="IPR027282">
    <property type="entry name" value="TPS"/>
</dbReference>
<reference evidence="8 9" key="1">
    <citation type="submission" date="2020-04" db="EMBL/GenBank/DDBJ databases">
        <authorList>
            <person name="De Canck E."/>
        </authorList>
    </citation>
    <scope>NUCLEOTIDE SEQUENCE [LARGE SCALE GENOMIC DNA]</scope>
    <source>
        <strain evidence="8 9">LMG 3441</strain>
    </source>
</reference>
<dbReference type="InterPro" id="IPR013686">
    <property type="entry name" value="Polypept-transport_assoc_ShlB"/>
</dbReference>
<dbReference type="PIRSF" id="PIRSF029745">
    <property type="entry name" value="FhaC"/>
    <property type="match status" value="1"/>
</dbReference>
<dbReference type="GO" id="GO:0008320">
    <property type="term" value="F:protein transmembrane transporter activity"/>
    <property type="evidence" value="ECO:0007669"/>
    <property type="project" value="TreeGrafter"/>
</dbReference>
<keyword evidence="1" id="KW-1134">Transmembrane beta strand</keyword>
<dbReference type="PANTHER" id="PTHR34597">
    <property type="entry name" value="SLR1661 PROTEIN"/>
    <property type="match status" value="1"/>
</dbReference>
<evidence type="ECO:0000256" key="2">
    <source>
        <dbReference type="ARBA" id="ARBA00022692"/>
    </source>
</evidence>
<evidence type="ECO:0000259" key="7">
    <source>
        <dbReference type="Pfam" id="PF17287"/>
    </source>
</evidence>
<feature type="domain" description="Polypeptide-transport-associated ShlB-type" evidence="6">
    <location>
        <begin position="105"/>
        <end position="155"/>
    </location>
</feature>
<dbReference type="Pfam" id="PF08479">
    <property type="entry name" value="POTRA_2"/>
    <property type="match status" value="1"/>
</dbReference>
<dbReference type="InterPro" id="IPR035251">
    <property type="entry name" value="ShlB_POTRA"/>
</dbReference>
<proteinExistence type="predicted"/>
<name>A0A6S7API4_9BURK</name>
<evidence type="ECO:0000256" key="3">
    <source>
        <dbReference type="ARBA" id="ARBA00023237"/>
    </source>
</evidence>
<dbReference type="GO" id="GO:0046819">
    <property type="term" value="P:protein secretion by the type V secretion system"/>
    <property type="evidence" value="ECO:0007669"/>
    <property type="project" value="TreeGrafter"/>
</dbReference>
<gene>
    <name evidence="8" type="primary">shlB</name>
    <name evidence="8" type="ORF">LMG3441_05800</name>
</gene>